<organism evidence="2 3">
    <name type="scientific">Parvularcula mediterranea</name>
    <dbReference type="NCBI Taxonomy" id="2732508"/>
    <lineage>
        <taxon>Bacteria</taxon>
        <taxon>Pseudomonadati</taxon>
        <taxon>Pseudomonadota</taxon>
        <taxon>Alphaproteobacteria</taxon>
        <taxon>Parvularculales</taxon>
        <taxon>Parvularculaceae</taxon>
        <taxon>Parvularcula</taxon>
    </lineage>
</organism>
<dbReference type="Pfam" id="PF08818">
    <property type="entry name" value="DUF1801"/>
    <property type="match status" value="1"/>
</dbReference>
<sequence>MATVQEYFDKQEGEVQSIALALRAVLDEMIPDAEVKLAWGFPCWLRGKYRVASIIAHTDRCNLQLWQGSALADQFPERIEGTGKDLRHVKVRKIGEVDEGLRAIMDAALALDPKAIR</sequence>
<accession>A0A7Y3W5H9</accession>
<name>A0A7Y3W5H9_9PROT</name>
<dbReference type="Gene3D" id="3.90.1150.200">
    <property type="match status" value="1"/>
</dbReference>
<dbReference type="InterPro" id="IPR014922">
    <property type="entry name" value="YdhG-like"/>
</dbReference>
<comment type="caution">
    <text evidence="2">The sequence shown here is derived from an EMBL/GenBank/DDBJ whole genome shotgun (WGS) entry which is preliminary data.</text>
</comment>
<dbReference type="RefSeq" id="WP_173198394.1">
    <property type="nucleotide sequence ID" value="NZ_JABFCX010000002.1"/>
</dbReference>
<evidence type="ECO:0000259" key="1">
    <source>
        <dbReference type="Pfam" id="PF08818"/>
    </source>
</evidence>
<evidence type="ECO:0000313" key="2">
    <source>
        <dbReference type="EMBL" id="NNU16296.1"/>
    </source>
</evidence>
<dbReference type="EMBL" id="JABFCX010000002">
    <property type="protein sequence ID" value="NNU16296.1"/>
    <property type="molecule type" value="Genomic_DNA"/>
</dbReference>
<feature type="domain" description="YdhG-like" evidence="1">
    <location>
        <begin position="16"/>
        <end position="100"/>
    </location>
</feature>
<reference evidence="2 3" key="1">
    <citation type="submission" date="2020-05" db="EMBL/GenBank/DDBJ databases">
        <title>Parvularcula mediterraneae sp. nov., isolated from polypropylene straw from shallow seawater of the seashore of Laganas in Zakynthos island, Greece.</title>
        <authorList>
            <person name="Szabo I."/>
            <person name="Al-Omari J."/>
            <person name="Rado J."/>
            <person name="Szerdahelyi G.S."/>
        </authorList>
    </citation>
    <scope>NUCLEOTIDE SEQUENCE [LARGE SCALE GENOMIC DNA]</scope>
    <source>
        <strain evidence="2 3">ZS-1/3</strain>
    </source>
</reference>
<evidence type="ECO:0000313" key="3">
    <source>
        <dbReference type="Proteomes" id="UP000536835"/>
    </source>
</evidence>
<dbReference type="AlphaFoldDB" id="A0A7Y3W5H9"/>
<protein>
    <submittedName>
        <fullName evidence="2">DUF1801 domain-containing protein</fullName>
    </submittedName>
</protein>
<keyword evidence="3" id="KW-1185">Reference proteome</keyword>
<proteinExistence type="predicted"/>
<dbReference type="Proteomes" id="UP000536835">
    <property type="component" value="Unassembled WGS sequence"/>
</dbReference>
<gene>
    <name evidence="2" type="ORF">HK107_08180</name>
</gene>
<dbReference type="SUPFAM" id="SSF159888">
    <property type="entry name" value="YdhG-like"/>
    <property type="match status" value="1"/>
</dbReference>